<dbReference type="InterPro" id="IPR016166">
    <property type="entry name" value="FAD-bd_PCMH"/>
</dbReference>
<proteinExistence type="inferred from homology"/>
<keyword evidence="11" id="KW-1185">Reference proteome</keyword>
<dbReference type="Gene3D" id="3.30.43.10">
    <property type="entry name" value="Uridine Diphospho-n-acetylenolpyruvylglucosamine Reductase, domain 2"/>
    <property type="match status" value="1"/>
</dbReference>
<keyword evidence="3" id="KW-0285">Flavoprotein</keyword>
<dbReference type="GO" id="GO:0016491">
    <property type="term" value="F:oxidoreductase activity"/>
    <property type="evidence" value="ECO:0007669"/>
    <property type="project" value="InterPro"/>
</dbReference>
<comment type="cofactor">
    <cofactor evidence="1">
        <name>FAD</name>
        <dbReference type="ChEBI" id="CHEBI:57692"/>
    </cofactor>
</comment>
<feature type="signal peptide" evidence="8">
    <location>
        <begin position="1"/>
        <end position="22"/>
    </location>
</feature>
<dbReference type="Pfam" id="PF08031">
    <property type="entry name" value="BBE"/>
    <property type="match status" value="1"/>
</dbReference>
<evidence type="ECO:0000256" key="1">
    <source>
        <dbReference type="ARBA" id="ARBA00001974"/>
    </source>
</evidence>
<gene>
    <name evidence="10" type="ORF">CTI12_AA541160</name>
</gene>
<dbReference type="Proteomes" id="UP000245207">
    <property type="component" value="Unassembled WGS sequence"/>
</dbReference>
<sequence length="542" mass="60897">MNLKSLLLAVLMILYLYSSALSSSMDEKFLKCLLQDSNAPSDIVFTKEDTEFSSVLQSTIINLRFSTSTTPKPVAIIKASKYSHVQCAVLCSKSFGIRIRIRSGGHDYAGLSYTSYDNDQSPFVVLDLKDLRSIRIESSEKTAWVESGATIGELSYWAYQESQNLGFPAGICPTVGVGGQISGGGFGTMVRKYGLAADNVIDARIVDVNGRILDRKSMGEDLFWAIRGGGGGSFGVVIAWKVNLVYVPNIVSVFTLSKTLEEGGSDLFHKWQYIGHELSQDLFIGVSIQPALNKAGNKTIQVTFSSMFLGTVDELIKTVSHGFPELGLQEKDCTEMSWIDSVLYFANYPLAEGINVLRDRTPEPRSYFIGKSDYVKELIPKERLDEIWKWCMEENNVFLVIEPHGGIMDEIEETSTPYPYRKGYLYNIQYFENWEDDSVEASKKHISGMRMIYENMTPYVSKNPRSAYVNYRDLEIGKNDNASNTSYLEAIKWGSKYFSDNFKRLAMVKGVVDPDNFFYHEQSIPPLIMSKKDSDVGSYQSF</sequence>
<reference evidence="10 11" key="1">
    <citation type="journal article" date="2018" name="Mol. Plant">
        <title>The genome of Artemisia annua provides insight into the evolution of Asteraceae family and artemisinin biosynthesis.</title>
        <authorList>
            <person name="Shen Q."/>
            <person name="Zhang L."/>
            <person name="Liao Z."/>
            <person name="Wang S."/>
            <person name="Yan T."/>
            <person name="Shi P."/>
            <person name="Liu M."/>
            <person name="Fu X."/>
            <person name="Pan Q."/>
            <person name="Wang Y."/>
            <person name="Lv Z."/>
            <person name="Lu X."/>
            <person name="Zhang F."/>
            <person name="Jiang W."/>
            <person name="Ma Y."/>
            <person name="Chen M."/>
            <person name="Hao X."/>
            <person name="Li L."/>
            <person name="Tang Y."/>
            <person name="Lv G."/>
            <person name="Zhou Y."/>
            <person name="Sun X."/>
            <person name="Brodelius P.E."/>
            <person name="Rose J.K.C."/>
            <person name="Tang K."/>
        </authorList>
    </citation>
    <scope>NUCLEOTIDE SEQUENCE [LARGE SCALE GENOMIC DNA]</scope>
    <source>
        <strain evidence="11">cv. Huhao1</strain>
        <tissue evidence="10">Leaf</tissue>
    </source>
</reference>
<feature type="chain" id="PRO_5015446706" evidence="8">
    <location>
        <begin position="23"/>
        <end position="542"/>
    </location>
</feature>
<evidence type="ECO:0000256" key="2">
    <source>
        <dbReference type="ARBA" id="ARBA00005466"/>
    </source>
</evidence>
<dbReference type="OrthoDB" id="407275at2759"/>
<dbReference type="Gene3D" id="3.40.462.20">
    <property type="match status" value="1"/>
</dbReference>
<evidence type="ECO:0000256" key="6">
    <source>
        <dbReference type="ARBA" id="ARBA00023157"/>
    </source>
</evidence>
<dbReference type="STRING" id="35608.A0A2U1L1H6"/>
<evidence type="ECO:0000313" key="10">
    <source>
        <dbReference type="EMBL" id="PWA42820.1"/>
    </source>
</evidence>
<evidence type="ECO:0000256" key="8">
    <source>
        <dbReference type="SAM" id="SignalP"/>
    </source>
</evidence>
<evidence type="ECO:0000256" key="4">
    <source>
        <dbReference type="ARBA" id="ARBA00022729"/>
    </source>
</evidence>
<dbReference type="InterPro" id="IPR012951">
    <property type="entry name" value="BBE"/>
</dbReference>
<dbReference type="Gene3D" id="3.30.465.10">
    <property type="match status" value="1"/>
</dbReference>
<organism evidence="10 11">
    <name type="scientific">Artemisia annua</name>
    <name type="common">Sweet wormwood</name>
    <dbReference type="NCBI Taxonomy" id="35608"/>
    <lineage>
        <taxon>Eukaryota</taxon>
        <taxon>Viridiplantae</taxon>
        <taxon>Streptophyta</taxon>
        <taxon>Embryophyta</taxon>
        <taxon>Tracheophyta</taxon>
        <taxon>Spermatophyta</taxon>
        <taxon>Magnoliopsida</taxon>
        <taxon>eudicotyledons</taxon>
        <taxon>Gunneridae</taxon>
        <taxon>Pentapetalae</taxon>
        <taxon>asterids</taxon>
        <taxon>campanulids</taxon>
        <taxon>Asterales</taxon>
        <taxon>Asteraceae</taxon>
        <taxon>Asteroideae</taxon>
        <taxon>Anthemideae</taxon>
        <taxon>Artemisiinae</taxon>
        <taxon>Artemisia</taxon>
    </lineage>
</organism>
<name>A0A2U1L1H6_ARTAN</name>
<evidence type="ECO:0000256" key="5">
    <source>
        <dbReference type="ARBA" id="ARBA00022827"/>
    </source>
</evidence>
<evidence type="ECO:0000313" key="11">
    <source>
        <dbReference type="Proteomes" id="UP000245207"/>
    </source>
</evidence>
<dbReference type="InterPro" id="IPR006094">
    <property type="entry name" value="Oxid_FAD_bind_N"/>
</dbReference>
<dbReference type="Pfam" id="PF01565">
    <property type="entry name" value="FAD_binding_4"/>
    <property type="match status" value="1"/>
</dbReference>
<accession>A0A2U1L1H6</accession>
<dbReference type="PROSITE" id="PS51387">
    <property type="entry name" value="FAD_PCMH"/>
    <property type="match status" value="1"/>
</dbReference>
<evidence type="ECO:0000259" key="9">
    <source>
        <dbReference type="PROSITE" id="PS51387"/>
    </source>
</evidence>
<dbReference type="AlphaFoldDB" id="A0A2U1L1H6"/>
<dbReference type="FunFam" id="3.30.43.10:FF:000004">
    <property type="entry name" value="Berberine bridge enzyme-like 15"/>
    <property type="match status" value="1"/>
</dbReference>
<dbReference type="PANTHER" id="PTHR32448">
    <property type="entry name" value="OS08G0158400 PROTEIN"/>
    <property type="match status" value="1"/>
</dbReference>
<dbReference type="SUPFAM" id="SSF56176">
    <property type="entry name" value="FAD-binding/transporter-associated domain-like"/>
    <property type="match status" value="1"/>
</dbReference>
<feature type="domain" description="FAD-binding PCMH-type" evidence="9">
    <location>
        <begin position="69"/>
        <end position="247"/>
    </location>
</feature>
<dbReference type="InterPro" id="IPR016167">
    <property type="entry name" value="FAD-bd_PCMH_sub1"/>
</dbReference>
<keyword evidence="7" id="KW-0325">Glycoprotein</keyword>
<keyword evidence="4 8" id="KW-0732">Signal</keyword>
<dbReference type="InterPro" id="IPR036318">
    <property type="entry name" value="FAD-bd_PCMH-like_sf"/>
</dbReference>
<dbReference type="GO" id="GO:0071949">
    <property type="term" value="F:FAD binding"/>
    <property type="evidence" value="ECO:0007669"/>
    <property type="project" value="InterPro"/>
</dbReference>
<protein>
    <submittedName>
        <fullName evidence="10">Berberine/berberine-like protein</fullName>
    </submittedName>
</protein>
<comment type="caution">
    <text evidence="10">The sequence shown here is derived from an EMBL/GenBank/DDBJ whole genome shotgun (WGS) entry which is preliminary data.</text>
</comment>
<keyword evidence="5" id="KW-0274">FAD</keyword>
<evidence type="ECO:0000256" key="3">
    <source>
        <dbReference type="ARBA" id="ARBA00022630"/>
    </source>
</evidence>
<evidence type="ECO:0000256" key="7">
    <source>
        <dbReference type="ARBA" id="ARBA00023180"/>
    </source>
</evidence>
<comment type="similarity">
    <text evidence="2">Belongs to the oxygen-dependent FAD-linked oxidoreductase family.</text>
</comment>
<dbReference type="InterPro" id="IPR016169">
    <property type="entry name" value="FAD-bd_PCMH_sub2"/>
</dbReference>
<dbReference type="EMBL" id="PKPP01012175">
    <property type="protein sequence ID" value="PWA42820.1"/>
    <property type="molecule type" value="Genomic_DNA"/>
</dbReference>
<keyword evidence="6" id="KW-1015">Disulfide bond</keyword>